<comment type="subcellular location">
    <subcellularLocation>
        <location evidence="1">Membrane</location>
        <topology evidence="1">Multi-pass membrane protein</topology>
    </subcellularLocation>
</comment>
<evidence type="ECO:0000256" key="4">
    <source>
        <dbReference type="ARBA" id="ARBA00023136"/>
    </source>
</evidence>
<dbReference type="Proteomes" id="UP001597453">
    <property type="component" value="Unassembled WGS sequence"/>
</dbReference>
<proteinExistence type="predicted"/>
<name>A0ABW5RK11_9MICO</name>
<keyword evidence="3 5" id="KW-1133">Transmembrane helix</keyword>
<dbReference type="Pfam" id="PF12698">
    <property type="entry name" value="ABC2_membrane_3"/>
    <property type="match status" value="1"/>
</dbReference>
<feature type="domain" description="ABC-2 type transporter transmembrane" evidence="6">
    <location>
        <begin position="40"/>
        <end position="379"/>
    </location>
</feature>
<evidence type="ECO:0000256" key="2">
    <source>
        <dbReference type="ARBA" id="ARBA00022692"/>
    </source>
</evidence>
<feature type="transmembrane region" description="Helical" evidence="5">
    <location>
        <begin position="236"/>
        <end position="260"/>
    </location>
</feature>
<feature type="transmembrane region" description="Helical" evidence="5">
    <location>
        <begin position="183"/>
        <end position="201"/>
    </location>
</feature>
<feature type="transmembrane region" description="Helical" evidence="5">
    <location>
        <begin position="266"/>
        <end position="291"/>
    </location>
</feature>
<comment type="caution">
    <text evidence="7">The sequence shown here is derived from an EMBL/GenBank/DDBJ whole genome shotgun (WGS) entry which is preliminary data.</text>
</comment>
<feature type="transmembrane region" description="Helical" evidence="5">
    <location>
        <begin position="40"/>
        <end position="62"/>
    </location>
</feature>
<feature type="transmembrane region" description="Helical" evidence="5">
    <location>
        <begin position="312"/>
        <end position="338"/>
    </location>
</feature>
<dbReference type="EMBL" id="JBHUNF010000004">
    <property type="protein sequence ID" value="MFD2675248.1"/>
    <property type="molecule type" value="Genomic_DNA"/>
</dbReference>
<keyword evidence="8" id="KW-1185">Reference proteome</keyword>
<evidence type="ECO:0000313" key="8">
    <source>
        <dbReference type="Proteomes" id="UP001597453"/>
    </source>
</evidence>
<gene>
    <name evidence="7" type="ORF">ACFSUQ_08070</name>
</gene>
<accession>A0ABW5RK11</accession>
<dbReference type="PANTHER" id="PTHR43471">
    <property type="entry name" value="ABC TRANSPORTER PERMEASE"/>
    <property type="match status" value="1"/>
</dbReference>
<evidence type="ECO:0000259" key="6">
    <source>
        <dbReference type="Pfam" id="PF12698"/>
    </source>
</evidence>
<dbReference type="RefSeq" id="WP_066057983.1">
    <property type="nucleotide sequence ID" value="NZ_JBHUNF010000004.1"/>
</dbReference>
<evidence type="ECO:0000256" key="1">
    <source>
        <dbReference type="ARBA" id="ARBA00004141"/>
    </source>
</evidence>
<keyword evidence="2 5" id="KW-0812">Transmembrane</keyword>
<protein>
    <submittedName>
        <fullName evidence="7">ABC transporter permease</fullName>
    </submittedName>
</protein>
<keyword evidence="4 5" id="KW-0472">Membrane</keyword>
<evidence type="ECO:0000256" key="3">
    <source>
        <dbReference type="ARBA" id="ARBA00022989"/>
    </source>
</evidence>
<evidence type="ECO:0000313" key="7">
    <source>
        <dbReference type="EMBL" id="MFD2675248.1"/>
    </source>
</evidence>
<sequence>MTTTTTPATTPKSDATVVSVSKGIQLIAERELLSTVRSKAFIWSTISSVVLILLVVFGQKFIGEFFSGLAGQSNDHTVATTLDIKGLPGADELPFEFKKVESPESALTQLKDGDVDAVVLLTEETNGLELYAQSGEAATLNAQVPLTVIGLDDVKNEIVGSLTVAPNTALAQQPDNSGFDPMARMWLGMGFGVMFFSALIMSTQRLSQSIVEEKASRIVELLVSTVSANTILAGKIIAGTILAVGQLLLIAVVLLVALFASGAQEFAMMLLPAAGWYILLTVFGYMLYAAMYAGVSATLSRPEDVASATAPIVYLLMVPYMGTFLGASNPTVMTWLSYLPISSPVAMPVRVLFGDAQWWEPIVALAILVVSAALLTMLAGRMYRNSLLRTGRVKIIEAIKS</sequence>
<evidence type="ECO:0000256" key="5">
    <source>
        <dbReference type="SAM" id="Phobius"/>
    </source>
</evidence>
<organism evidence="7 8">
    <name type="scientific">Gulosibacter bifidus</name>
    <dbReference type="NCBI Taxonomy" id="272239"/>
    <lineage>
        <taxon>Bacteria</taxon>
        <taxon>Bacillati</taxon>
        <taxon>Actinomycetota</taxon>
        <taxon>Actinomycetes</taxon>
        <taxon>Micrococcales</taxon>
        <taxon>Microbacteriaceae</taxon>
        <taxon>Gulosibacter</taxon>
    </lineage>
</organism>
<dbReference type="InterPro" id="IPR013525">
    <property type="entry name" value="ABC2_TM"/>
</dbReference>
<feature type="transmembrane region" description="Helical" evidence="5">
    <location>
        <begin position="358"/>
        <end position="379"/>
    </location>
</feature>
<reference evidence="8" key="1">
    <citation type="journal article" date="2019" name="Int. J. Syst. Evol. Microbiol.">
        <title>The Global Catalogue of Microorganisms (GCM) 10K type strain sequencing project: providing services to taxonomists for standard genome sequencing and annotation.</title>
        <authorList>
            <consortium name="The Broad Institute Genomics Platform"/>
            <consortium name="The Broad Institute Genome Sequencing Center for Infectious Disease"/>
            <person name="Wu L."/>
            <person name="Ma J."/>
        </authorList>
    </citation>
    <scope>NUCLEOTIDE SEQUENCE [LARGE SCALE GENOMIC DNA]</scope>
    <source>
        <strain evidence="8">TISTR 1511</strain>
    </source>
</reference>
<dbReference type="PANTHER" id="PTHR43471:SF3">
    <property type="entry name" value="ABC TRANSPORTER PERMEASE PROTEIN NATB"/>
    <property type="match status" value="1"/>
</dbReference>